<sequence length="240" mass="27400">MVRQQLKSVLYMRELENAEMEINEFCEVLCIKLNEYLLQRNDSTKGGGDKSKTTYSNGAKAKEKEKNRVGVGSVEKLKKKKGDMQNLYNTLDHTEKELNGKYASVCYKQVNLFFSVSSVVQLKQQTCGEKNKSIVAFMLAKSCNWSASTYDGIQGTLHLFGGVRMFFHADAMLWSTVFFYKTEVNSKSKPVVWSSFEEFIVIKTFFLKSSKKKLCVRSSVKSILKKIIKIRIIKNSGKDI</sequence>
<organism evidence="2 3">
    <name type="scientific">Reticulomyxa filosa</name>
    <dbReference type="NCBI Taxonomy" id="46433"/>
    <lineage>
        <taxon>Eukaryota</taxon>
        <taxon>Sar</taxon>
        <taxon>Rhizaria</taxon>
        <taxon>Retaria</taxon>
        <taxon>Foraminifera</taxon>
        <taxon>Monothalamids</taxon>
        <taxon>Reticulomyxidae</taxon>
        <taxon>Reticulomyxa</taxon>
    </lineage>
</organism>
<dbReference type="Proteomes" id="UP000023152">
    <property type="component" value="Unassembled WGS sequence"/>
</dbReference>
<evidence type="ECO:0000313" key="3">
    <source>
        <dbReference type="Proteomes" id="UP000023152"/>
    </source>
</evidence>
<comment type="caution">
    <text evidence="2">The sequence shown here is derived from an EMBL/GenBank/DDBJ whole genome shotgun (WGS) entry which is preliminary data.</text>
</comment>
<accession>X6MMS7</accession>
<evidence type="ECO:0000313" key="2">
    <source>
        <dbReference type="EMBL" id="ETO14365.1"/>
    </source>
</evidence>
<feature type="region of interest" description="Disordered" evidence="1">
    <location>
        <begin position="42"/>
        <end position="66"/>
    </location>
</feature>
<keyword evidence="3" id="KW-1185">Reference proteome</keyword>
<reference evidence="2 3" key="1">
    <citation type="journal article" date="2013" name="Curr. Biol.">
        <title>The Genome of the Foraminiferan Reticulomyxa filosa.</title>
        <authorList>
            <person name="Glockner G."/>
            <person name="Hulsmann N."/>
            <person name="Schleicher M."/>
            <person name="Noegel A.A."/>
            <person name="Eichinger L."/>
            <person name="Gallinger C."/>
            <person name="Pawlowski J."/>
            <person name="Sierra R."/>
            <person name="Euteneuer U."/>
            <person name="Pillet L."/>
            <person name="Moustafa A."/>
            <person name="Platzer M."/>
            <person name="Groth M."/>
            <person name="Szafranski K."/>
            <person name="Schliwa M."/>
        </authorList>
    </citation>
    <scope>NUCLEOTIDE SEQUENCE [LARGE SCALE GENOMIC DNA]</scope>
</reference>
<proteinExistence type="predicted"/>
<gene>
    <name evidence="2" type="ORF">RFI_23004</name>
</gene>
<evidence type="ECO:0000256" key="1">
    <source>
        <dbReference type="SAM" id="MobiDB-lite"/>
    </source>
</evidence>
<name>X6MMS7_RETFI</name>
<dbReference type="AlphaFoldDB" id="X6MMS7"/>
<dbReference type="EMBL" id="ASPP01020072">
    <property type="protein sequence ID" value="ETO14365.1"/>
    <property type="molecule type" value="Genomic_DNA"/>
</dbReference>
<protein>
    <submittedName>
        <fullName evidence="2">Uncharacterized protein</fullName>
    </submittedName>
</protein>